<feature type="compositionally biased region" description="Low complexity" evidence="6">
    <location>
        <begin position="401"/>
        <end position="410"/>
    </location>
</feature>
<feature type="region of interest" description="Disordered" evidence="6">
    <location>
        <begin position="393"/>
        <end position="412"/>
    </location>
</feature>
<feature type="domain" description="BHLH" evidence="7">
    <location>
        <begin position="312"/>
        <end position="361"/>
    </location>
</feature>
<organism evidence="8 9">
    <name type="scientific">Crotalaria pallida</name>
    <name type="common">Smooth rattlebox</name>
    <name type="synonym">Crotalaria striata</name>
    <dbReference type="NCBI Taxonomy" id="3830"/>
    <lineage>
        <taxon>Eukaryota</taxon>
        <taxon>Viridiplantae</taxon>
        <taxon>Streptophyta</taxon>
        <taxon>Embryophyta</taxon>
        <taxon>Tracheophyta</taxon>
        <taxon>Spermatophyta</taxon>
        <taxon>Magnoliopsida</taxon>
        <taxon>eudicotyledons</taxon>
        <taxon>Gunneridae</taxon>
        <taxon>Pentapetalae</taxon>
        <taxon>rosids</taxon>
        <taxon>fabids</taxon>
        <taxon>Fabales</taxon>
        <taxon>Fabaceae</taxon>
        <taxon>Papilionoideae</taxon>
        <taxon>50 kb inversion clade</taxon>
        <taxon>genistoids sensu lato</taxon>
        <taxon>core genistoids</taxon>
        <taxon>Crotalarieae</taxon>
        <taxon>Crotalaria</taxon>
    </lineage>
</organism>
<dbReference type="EMBL" id="JAYWIO010000003">
    <property type="protein sequence ID" value="KAK7275419.1"/>
    <property type="molecule type" value="Genomic_DNA"/>
</dbReference>
<evidence type="ECO:0000256" key="3">
    <source>
        <dbReference type="ARBA" id="ARBA00023163"/>
    </source>
</evidence>
<evidence type="ECO:0000256" key="2">
    <source>
        <dbReference type="ARBA" id="ARBA00023015"/>
    </source>
</evidence>
<dbReference type="Proteomes" id="UP001372338">
    <property type="component" value="Unassembled WGS sequence"/>
</dbReference>
<gene>
    <name evidence="8" type="ORF">RIF29_16535</name>
</gene>
<dbReference type="GO" id="GO:0046983">
    <property type="term" value="F:protein dimerization activity"/>
    <property type="evidence" value="ECO:0007669"/>
    <property type="project" value="InterPro"/>
</dbReference>
<dbReference type="AlphaFoldDB" id="A0AAN9FGT9"/>
<dbReference type="InterPro" id="IPR036638">
    <property type="entry name" value="HLH_DNA-bd_sf"/>
</dbReference>
<dbReference type="InterPro" id="IPR045084">
    <property type="entry name" value="AIB/MYC-like"/>
</dbReference>
<dbReference type="SUPFAM" id="SSF47459">
    <property type="entry name" value="HLH, helix-loop-helix DNA-binding domain"/>
    <property type="match status" value="1"/>
</dbReference>
<comment type="caution">
    <text evidence="8">The sequence shown here is derived from an EMBL/GenBank/DDBJ whole genome shotgun (WGS) entry which is preliminary data.</text>
</comment>
<keyword evidence="9" id="KW-1185">Reference proteome</keyword>
<accession>A0AAN9FGT9</accession>
<evidence type="ECO:0000313" key="8">
    <source>
        <dbReference type="EMBL" id="KAK7275419.1"/>
    </source>
</evidence>
<evidence type="ECO:0000256" key="1">
    <source>
        <dbReference type="ARBA" id="ARBA00004123"/>
    </source>
</evidence>
<feature type="region of interest" description="Disordered" evidence="6">
    <location>
        <begin position="189"/>
        <end position="211"/>
    </location>
</feature>
<dbReference type="InterPro" id="IPR011598">
    <property type="entry name" value="bHLH_dom"/>
</dbReference>
<evidence type="ECO:0000256" key="4">
    <source>
        <dbReference type="ARBA" id="ARBA00023242"/>
    </source>
</evidence>
<protein>
    <recommendedName>
        <fullName evidence="5">Transcription factor</fullName>
        <shortName evidence="5">bHLH transcription factor</shortName>
    </recommendedName>
    <alternativeName>
        <fullName evidence="5">Basic helix-loop-helix protein</fullName>
    </alternativeName>
</protein>
<name>A0AAN9FGT9_CROPI</name>
<dbReference type="InterPro" id="IPR025610">
    <property type="entry name" value="MYC/MYB_N"/>
</dbReference>
<evidence type="ECO:0000256" key="6">
    <source>
        <dbReference type="SAM" id="MobiDB-lite"/>
    </source>
</evidence>
<sequence>MEDFIISPSSSSTLVSLPKENPPALQQKLQFLLQSQPDWWVYSIFWKAKNDHNGNPYLSWGEGHFQGTKETSPKLPQQQLSNNKDQNDAEWFYIMSLTRTFSITNASSSSPSSSSLPGKSFALGSVLWLNSKHELQYYNCERTKEAHMHGIETLICIPTTNGVIELGSYDTIEQNWSLVQHAKSLFESSSSSSPSSLSPPNPLANNIPYNKNNDFNQAQAQFFDDQNLSFADIGLLAGFREDEDNTMKPKMQGQPNNTNNNNRRINIQQSSYVDSENSDSDYCPVVSVKEKTADKRAVLPKKRGRKPLLGREAPMNHVEAERQRREKLNHRFYALRAVVPNVSRMDKASLLSDAVTYINELKAKIEYLEKDHKKVKLEMGDAMDNNSATATSTVVDQRGPNNNSNSNSNNGFGVEVDVKMVGGDAMVRVQSENVNHPVARLMGVFRDLDFQVHHASMSCVNDIMLQDVVIKAPSDGGMRNEEGLKSAIIKRLN</sequence>
<keyword evidence="3 5" id="KW-0804">Transcription</keyword>
<dbReference type="PANTHER" id="PTHR11514:SF40">
    <property type="entry name" value="TRANSCRIPTION FACTOR BHLH14"/>
    <property type="match status" value="1"/>
</dbReference>
<evidence type="ECO:0000259" key="7">
    <source>
        <dbReference type="PROSITE" id="PS50888"/>
    </source>
</evidence>
<dbReference type="PROSITE" id="PS50888">
    <property type="entry name" value="BHLH"/>
    <property type="match status" value="1"/>
</dbReference>
<dbReference type="Pfam" id="PF14215">
    <property type="entry name" value="bHLH-MYC_N"/>
    <property type="match status" value="1"/>
</dbReference>
<dbReference type="Gene3D" id="4.10.280.10">
    <property type="entry name" value="Helix-loop-helix DNA-binding domain"/>
    <property type="match status" value="1"/>
</dbReference>
<dbReference type="Pfam" id="PF22754">
    <property type="entry name" value="bHLH-TF_ACT-like_plant"/>
    <property type="match status" value="1"/>
</dbReference>
<dbReference type="CDD" id="cd11449">
    <property type="entry name" value="bHLH_AtAIB_like"/>
    <property type="match status" value="1"/>
</dbReference>
<dbReference type="Pfam" id="PF00010">
    <property type="entry name" value="HLH"/>
    <property type="match status" value="1"/>
</dbReference>
<keyword evidence="4 5" id="KW-0539">Nucleus</keyword>
<dbReference type="InterPro" id="IPR054502">
    <property type="entry name" value="bHLH-TF_ACT-like_plant"/>
</dbReference>
<dbReference type="PANTHER" id="PTHR11514">
    <property type="entry name" value="MYC"/>
    <property type="match status" value="1"/>
</dbReference>
<evidence type="ECO:0000256" key="5">
    <source>
        <dbReference type="RuleBase" id="RU369104"/>
    </source>
</evidence>
<proteinExistence type="predicted"/>
<dbReference type="SMART" id="SM00353">
    <property type="entry name" value="HLH"/>
    <property type="match status" value="1"/>
</dbReference>
<dbReference type="GO" id="GO:0005634">
    <property type="term" value="C:nucleus"/>
    <property type="evidence" value="ECO:0007669"/>
    <property type="project" value="UniProtKB-SubCell"/>
</dbReference>
<comment type="subcellular location">
    <subcellularLocation>
        <location evidence="1 5">Nucleus</location>
    </subcellularLocation>
</comment>
<dbReference type="GO" id="GO:0003700">
    <property type="term" value="F:DNA-binding transcription factor activity"/>
    <property type="evidence" value="ECO:0007669"/>
    <property type="project" value="InterPro"/>
</dbReference>
<evidence type="ECO:0000313" key="9">
    <source>
        <dbReference type="Proteomes" id="UP001372338"/>
    </source>
</evidence>
<keyword evidence="2 5" id="KW-0805">Transcription regulation</keyword>
<reference evidence="8 9" key="1">
    <citation type="submission" date="2024-01" db="EMBL/GenBank/DDBJ databases">
        <title>The genomes of 5 underutilized Papilionoideae crops provide insights into root nodulation and disease resistanc.</title>
        <authorList>
            <person name="Yuan L."/>
        </authorList>
    </citation>
    <scope>NUCLEOTIDE SEQUENCE [LARGE SCALE GENOMIC DNA]</scope>
    <source>
        <strain evidence="8">ZHUSHIDOU_FW_LH</strain>
        <tissue evidence="8">Leaf</tissue>
    </source>
</reference>
<dbReference type="GO" id="GO:0000976">
    <property type="term" value="F:transcription cis-regulatory region binding"/>
    <property type="evidence" value="ECO:0007669"/>
    <property type="project" value="TreeGrafter"/>
</dbReference>